<dbReference type="RefSeq" id="WP_100542991.1">
    <property type="nucleotide sequence ID" value="NZ_CP158849.1"/>
</dbReference>
<dbReference type="Proteomes" id="UP000232101">
    <property type="component" value="Unassembled WGS sequence"/>
</dbReference>
<dbReference type="Pfam" id="PF12867">
    <property type="entry name" value="DinB_2"/>
    <property type="match status" value="1"/>
</dbReference>
<evidence type="ECO:0000313" key="3">
    <source>
        <dbReference type="Proteomes" id="UP000232101"/>
    </source>
</evidence>
<sequence length="156" mass="18021">MNIYCKSALHQIKVAVTTIVEIIEKLTENDLQKRPTSNKQSIGELLEHIAIICEADSLISDGASQDTMNKFYSSVSYKSLNGIKEALIKNHQFLEDKFMNFTEVELQEEVTSFWGVTYSRYEWLLEIVAHIYHHRGQLHSMLIHCYGIDPKVPLFE</sequence>
<gene>
    <name evidence="2" type="ORF">CWD94_10365</name>
</gene>
<dbReference type="SUPFAM" id="SSF109854">
    <property type="entry name" value="DinB/YfiT-like putative metalloenzymes"/>
    <property type="match status" value="1"/>
</dbReference>
<feature type="domain" description="DinB-like" evidence="1">
    <location>
        <begin position="19"/>
        <end position="138"/>
    </location>
</feature>
<evidence type="ECO:0000259" key="1">
    <source>
        <dbReference type="Pfam" id="PF12867"/>
    </source>
</evidence>
<organism evidence="2 3">
    <name type="scientific">Lysinibacillus xylanilyticus</name>
    <dbReference type="NCBI Taxonomy" id="582475"/>
    <lineage>
        <taxon>Bacteria</taxon>
        <taxon>Bacillati</taxon>
        <taxon>Bacillota</taxon>
        <taxon>Bacilli</taxon>
        <taxon>Bacillales</taxon>
        <taxon>Bacillaceae</taxon>
        <taxon>Lysinibacillus</taxon>
    </lineage>
</organism>
<dbReference type="EMBL" id="PHQY01000587">
    <property type="protein sequence ID" value="PJO43846.1"/>
    <property type="molecule type" value="Genomic_DNA"/>
</dbReference>
<reference evidence="2 3" key="1">
    <citation type="submission" date="2017-11" db="EMBL/GenBank/DDBJ databases">
        <title>Bacterial isolate from king chilli rhizosphere.</title>
        <authorList>
            <person name="Takhelmayum P."/>
            <person name="Sarangthem I."/>
        </authorList>
    </citation>
    <scope>NUCLEOTIDE SEQUENCE [LARGE SCALE GENOMIC DNA]</scope>
    <source>
        <strain evidence="3">t26</strain>
    </source>
</reference>
<evidence type="ECO:0000313" key="2">
    <source>
        <dbReference type="EMBL" id="PJO43846.1"/>
    </source>
</evidence>
<dbReference type="InterPro" id="IPR024775">
    <property type="entry name" value="DinB-like"/>
</dbReference>
<accession>A0A2M9Q6Z4</accession>
<name>A0A2M9Q6Z4_9BACI</name>
<comment type="caution">
    <text evidence="2">The sequence shown here is derived from an EMBL/GenBank/DDBJ whole genome shotgun (WGS) entry which is preliminary data.</text>
</comment>
<dbReference type="AlphaFoldDB" id="A0A2M9Q6Z4"/>
<dbReference type="InterPro" id="IPR034660">
    <property type="entry name" value="DinB/YfiT-like"/>
</dbReference>
<dbReference type="Gene3D" id="1.20.120.450">
    <property type="entry name" value="dinb family like domain"/>
    <property type="match status" value="1"/>
</dbReference>
<protein>
    <submittedName>
        <fullName evidence="2">Damage-inducible protein DinB</fullName>
    </submittedName>
</protein>
<proteinExistence type="predicted"/>